<name>A0ABU1LHH1_9FLAO</name>
<organism evidence="1 2">
    <name type="scientific">Chryseobacterium geocarposphaerae</name>
    <dbReference type="NCBI Taxonomy" id="1416776"/>
    <lineage>
        <taxon>Bacteria</taxon>
        <taxon>Pseudomonadati</taxon>
        <taxon>Bacteroidota</taxon>
        <taxon>Flavobacteriia</taxon>
        <taxon>Flavobacteriales</taxon>
        <taxon>Weeksellaceae</taxon>
        <taxon>Chryseobacterium group</taxon>
        <taxon>Chryseobacterium</taxon>
    </lineage>
</organism>
<reference evidence="1 2" key="1">
    <citation type="submission" date="2023-07" db="EMBL/GenBank/DDBJ databases">
        <title>Sorghum-associated microbial communities from plants grown in Nebraska, USA.</title>
        <authorList>
            <person name="Schachtman D."/>
        </authorList>
    </citation>
    <scope>NUCLEOTIDE SEQUENCE [LARGE SCALE GENOMIC DNA]</scope>
    <source>
        <strain evidence="1 2">DS1709</strain>
    </source>
</reference>
<evidence type="ECO:0008006" key="3">
    <source>
        <dbReference type="Google" id="ProtNLM"/>
    </source>
</evidence>
<comment type="caution">
    <text evidence="1">The sequence shown here is derived from an EMBL/GenBank/DDBJ whole genome shotgun (WGS) entry which is preliminary data.</text>
</comment>
<keyword evidence="2" id="KW-1185">Reference proteome</keyword>
<proteinExistence type="predicted"/>
<dbReference type="RefSeq" id="WP_115982385.1">
    <property type="nucleotide sequence ID" value="NZ_JAVDQS010000009.1"/>
</dbReference>
<evidence type="ECO:0000313" key="2">
    <source>
        <dbReference type="Proteomes" id="UP001184853"/>
    </source>
</evidence>
<dbReference type="Proteomes" id="UP001184853">
    <property type="component" value="Unassembled WGS sequence"/>
</dbReference>
<accession>A0ABU1LHH1</accession>
<evidence type="ECO:0000313" key="1">
    <source>
        <dbReference type="EMBL" id="MDR6406165.1"/>
    </source>
</evidence>
<sequence length="129" mass="14943">MKTKFLTLMFLIIGTLVFSQKVSIKKDVIYLGEKECLKITSSDPNNVSISDLEGNEIIFLKFIHNSRYGSVYNKVTFLEQNLTFTSQSYVFNKKLLINKLVESKVLNNCKLDSDKVKTFVLKYDENIER</sequence>
<gene>
    <name evidence="1" type="ORF">J2781_003113</name>
</gene>
<dbReference type="EMBL" id="JAVDQS010000009">
    <property type="protein sequence ID" value="MDR6406165.1"/>
    <property type="molecule type" value="Genomic_DNA"/>
</dbReference>
<protein>
    <recommendedName>
        <fullName evidence="3">Intein</fullName>
    </recommendedName>
</protein>